<evidence type="ECO:0000256" key="7">
    <source>
        <dbReference type="ARBA" id="ARBA00023010"/>
    </source>
</evidence>
<keyword evidence="12" id="KW-1185">Reference proteome</keyword>
<evidence type="ECO:0000256" key="8">
    <source>
        <dbReference type="ARBA" id="ARBA00023136"/>
    </source>
</evidence>
<dbReference type="InterPro" id="IPR027417">
    <property type="entry name" value="P-loop_NTPase"/>
</dbReference>
<gene>
    <name evidence="11" type="ORF">CYY_000940</name>
</gene>
<dbReference type="Gene3D" id="3.40.50.300">
    <property type="entry name" value="P-loop containing nucleotide triphosphate hydrolases"/>
    <property type="match status" value="1"/>
</dbReference>
<keyword evidence="6" id="KW-1278">Translocase</keyword>
<keyword evidence="1" id="KW-0813">Transport</keyword>
<accession>A0A8J4Q0M5</accession>
<dbReference type="SUPFAM" id="SSF52540">
    <property type="entry name" value="P-loop containing nucleoside triphosphate hydrolases"/>
    <property type="match status" value="1"/>
</dbReference>
<evidence type="ECO:0008006" key="13">
    <source>
        <dbReference type="Google" id="ProtNLM"/>
    </source>
</evidence>
<sequence>MIGSRFSDGLHEFIEVKHGLLPERDTLTAAAISHPSFFAMYNTIFGLTGTCGEDNERKELQQIYHVDTFDVPSYLALKRIKMESLMFPDAQEYQQRIVQEIKEMLALSRPVLLLLPTINDSHVFSQLVQKEEGIHRVQLLNEMQMENEEVIITRAGEPKTLTIATNTAGRGTDIKLTSEALAAGGLHVIFGFYPTNIRVEMQGLGRSGRQGQPGSCRLIISKKDMESASLGLGLSCFEEFDEMRSLKCSLLSSSRLRRSHVDQQQYLLLDKFFALLAAVKSYCTKEKLVSLIQKSQSSSSPHITCACTPMQTTKIRKSLAFQNLYEASQKLDSSNTSSIETFATRLQSTINEYLLQEWADLFTSSFSNLSTFESTLENFDQWWISSSAQCFESNLEYHIITLIHLSKQ</sequence>
<comment type="caution">
    <text evidence="11">The sequence shown here is derived from an EMBL/GenBank/DDBJ whole genome shotgun (WGS) entry which is preliminary data.</text>
</comment>
<feature type="domain" description="Helicase C-terminal" evidence="9">
    <location>
        <begin position="100"/>
        <end position="268"/>
    </location>
</feature>
<keyword evidence="7" id="KW-0811">Translocation</keyword>
<evidence type="ECO:0000256" key="4">
    <source>
        <dbReference type="ARBA" id="ARBA00022840"/>
    </source>
</evidence>
<keyword evidence="8" id="KW-0472">Membrane</keyword>
<name>A0A8J4Q0M5_9MYCE</name>
<dbReference type="PANTHER" id="PTHR30612">
    <property type="entry name" value="SECA INNER MEMBRANE COMPONENT OF SEC PROTEIN SECRETION SYSTEM"/>
    <property type="match status" value="1"/>
</dbReference>
<evidence type="ECO:0000313" key="12">
    <source>
        <dbReference type="Proteomes" id="UP000695562"/>
    </source>
</evidence>
<keyword evidence="4" id="KW-0067">ATP-binding</keyword>
<dbReference type="InterPro" id="IPR044722">
    <property type="entry name" value="SecA_SF2_C"/>
</dbReference>
<evidence type="ECO:0000256" key="3">
    <source>
        <dbReference type="ARBA" id="ARBA00022741"/>
    </source>
</evidence>
<keyword evidence="3" id="KW-0547">Nucleotide-binding</keyword>
<dbReference type="InterPro" id="IPR011115">
    <property type="entry name" value="SecA_DEAD"/>
</dbReference>
<dbReference type="PROSITE" id="PS51194">
    <property type="entry name" value="HELICASE_CTER"/>
    <property type="match status" value="1"/>
</dbReference>
<keyword evidence="2" id="KW-0963">Cytoplasm</keyword>
<dbReference type="GO" id="GO:0017038">
    <property type="term" value="P:protein import"/>
    <property type="evidence" value="ECO:0007669"/>
    <property type="project" value="InterPro"/>
</dbReference>
<evidence type="ECO:0000256" key="5">
    <source>
        <dbReference type="ARBA" id="ARBA00022927"/>
    </source>
</evidence>
<dbReference type="GO" id="GO:0016020">
    <property type="term" value="C:membrane"/>
    <property type="evidence" value="ECO:0007669"/>
    <property type="project" value="InterPro"/>
</dbReference>
<evidence type="ECO:0000259" key="10">
    <source>
        <dbReference type="PROSITE" id="PS51196"/>
    </source>
</evidence>
<dbReference type="Proteomes" id="UP000695562">
    <property type="component" value="Unassembled WGS sequence"/>
</dbReference>
<evidence type="ECO:0000256" key="6">
    <source>
        <dbReference type="ARBA" id="ARBA00022967"/>
    </source>
</evidence>
<dbReference type="EMBL" id="AJWJ01000020">
    <property type="protein sequence ID" value="KAF2077753.1"/>
    <property type="molecule type" value="Genomic_DNA"/>
</dbReference>
<evidence type="ECO:0000259" key="9">
    <source>
        <dbReference type="PROSITE" id="PS51194"/>
    </source>
</evidence>
<keyword evidence="5" id="KW-0653">Protein transport</keyword>
<proteinExistence type="predicted"/>
<dbReference type="PROSITE" id="PS51196">
    <property type="entry name" value="SECA_MOTOR_DEAD"/>
    <property type="match status" value="1"/>
</dbReference>
<dbReference type="InterPro" id="IPR014018">
    <property type="entry name" value="SecA_motor_DEAD"/>
</dbReference>
<dbReference type="Pfam" id="PF07517">
    <property type="entry name" value="SecA_DEAD"/>
    <property type="match status" value="1"/>
</dbReference>
<evidence type="ECO:0000313" key="11">
    <source>
        <dbReference type="EMBL" id="KAF2077753.1"/>
    </source>
</evidence>
<dbReference type="Pfam" id="PF21090">
    <property type="entry name" value="P-loop_SecA"/>
    <property type="match status" value="1"/>
</dbReference>
<dbReference type="GO" id="GO:0006605">
    <property type="term" value="P:protein targeting"/>
    <property type="evidence" value="ECO:0007669"/>
    <property type="project" value="InterPro"/>
</dbReference>
<evidence type="ECO:0000256" key="2">
    <source>
        <dbReference type="ARBA" id="ARBA00022490"/>
    </source>
</evidence>
<reference evidence="11" key="1">
    <citation type="submission" date="2020-01" db="EMBL/GenBank/DDBJ databases">
        <title>Development of genomics and gene disruption for Polysphondylium violaceum indicates a role for the polyketide synthase stlB in stalk morphogenesis.</title>
        <authorList>
            <person name="Narita B."/>
            <person name="Kawabe Y."/>
            <person name="Kin K."/>
            <person name="Saito T."/>
            <person name="Gibbs R."/>
            <person name="Kuspa A."/>
            <person name="Muzny D."/>
            <person name="Queller D."/>
            <person name="Richards S."/>
            <person name="Strassman J."/>
            <person name="Sucgang R."/>
            <person name="Worley K."/>
            <person name="Schaap P."/>
        </authorList>
    </citation>
    <scope>NUCLEOTIDE SEQUENCE</scope>
    <source>
        <strain evidence="11">QSvi11</strain>
    </source>
</reference>
<dbReference type="OrthoDB" id="21121at2759"/>
<dbReference type="AlphaFoldDB" id="A0A8J4Q0M5"/>
<protein>
    <recommendedName>
        <fullName evidence="13">SecA family profile domain-containing protein</fullName>
    </recommendedName>
</protein>
<evidence type="ECO:0000256" key="1">
    <source>
        <dbReference type="ARBA" id="ARBA00022448"/>
    </source>
</evidence>
<dbReference type="GO" id="GO:0006886">
    <property type="term" value="P:intracellular protein transport"/>
    <property type="evidence" value="ECO:0007669"/>
    <property type="project" value="InterPro"/>
</dbReference>
<dbReference type="PANTHER" id="PTHR30612:SF0">
    <property type="entry name" value="CHLOROPLAST PROTEIN-TRANSPORTING ATPASE"/>
    <property type="match status" value="1"/>
</dbReference>
<organism evidence="11 12">
    <name type="scientific">Polysphondylium violaceum</name>
    <dbReference type="NCBI Taxonomy" id="133409"/>
    <lineage>
        <taxon>Eukaryota</taxon>
        <taxon>Amoebozoa</taxon>
        <taxon>Evosea</taxon>
        <taxon>Eumycetozoa</taxon>
        <taxon>Dictyostelia</taxon>
        <taxon>Dictyosteliales</taxon>
        <taxon>Dictyosteliaceae</taxon>
        <taxon>Polysphondylium</taxon>
    </lineage>
</organism>
<feature type="domain" description="SecA family profile" evidence="10">
    <location>
        <begin position="1"/>
        <end position="247"/>
    </location>
</feature>
<dbReference type="InterPro" id="IPR001650">
    <property type="entry name" value="Helicase_C-like"/>
</dbReference>
<dbReference type="GO" id="GO:0005524">
    <property type="term" value="F:ATP binding"/>
    <property type="evidence" value="ECO:0007669"/>
    <property type="project" value="UniProtKB-KW"/>
</dbReference>
<dbReference type="InterPro" id="IPR000185">
    <property type="entry name" value="SecA"/>
</dbReference>